<dbReference type="Proteomes" id="UP000094165">
    <property type="component" value="Unassembled WGS sequence"/>
</dbReference>
<evidence type="ECO:0000313" key="1">
    <source>
        <dbReference type="EMBL" id="OEE77508.1"/>
    </source>
</evidence>
<sequence>MKVSWKRNKNLKPSVILNKVDQIKELVEGKLSFSGFEHHDAITALESMINFPPAAEDLNKHSLVKSTLWEVAKFPQSDPKVFINELDSNIRKSLAKRDNQYYVLTSLSIAGLRTRHIELQGCVIKFYKKDFPRRFQGRSSLVEKHKPRSNPDSHGYTKVVIELKAKSESIAANKALRVLDLLRSLLAIHINSSAEIVGNKWEPINKVRLGEFHTVHNDHGEVYEKTFWFDPSFTQSRVHYVNDQQIIVRNVRTIISKLSKFDKHYCSILVDGLLRYVRAFDEQNQNVAVLRAWGALESIAAPNESNCDSVTTRCSFLYEDYEYHKQILEHLREYRNRNVHAGQESTTAKNYGFQVQRYFIELLLFHIRQEGHFTSIDEANRFLDLPTKKASLKSLKSLVDKSLKFRGYVA</sequence>
<dbReference type="AlphaFoldDB" id="A0A1E5D352"/>
<gene>
    <name evidence="1" type="ORF">A130_14480</name>
</gene>
<reference evidence="1 2" key="1">
    <citation type="journal article" date="2012" name="Science">
        <title>Ecological populations of bacteria act as socially cohesive units of antibiotic production and resistance.</title>
        <authorList>
            <person name="Cordero O.X."/>
            <person name="Wildschutte H."/>
            <person name="Kirkup B."/>
            <person name="Proehl S."/>
            <person name="Ngo L."/>
            <person name="Hussain F."/>
            <person name="Le Roux F."/>
            <person name="Mincer T."/>
            <person name="Polz M.F."/>
        </authorList>
    </citation>
    <scope>NUCLEOTIDE SEQUENCE [LARGE SCALE GENOMIC DNA]</scope>
    <source>
        <strain evidence="1 2">FF-238</strain>
    </source>
</reference>
<proteinExistence type="predicted"/>
<dbReference type="RefSeq" id="WP_017052824.1">
    <property type="nucleotide sequence ID" value="NZ_AJYW02000077.1"/>
</dbReference>
<evidence type="ECO:0000313" key="2">
    <source>
        <dbReference type="Proteomes" id="UP000094165"/>
    </source>
</evidence>
<keyword evidence="2" id="KW-1185">Reference proteome</keyword>
<evidence type="ECO:0008006" key="3">
    <source>
        <dbReference type="Google" id="ProtNLM"/>
    </source>
</evidence>
<name>A0A1E5D352_9VIBR</name>
<dbReference type="EMBL" id="AJYW02000077">
    <property type="protein sequence ID" value="OEE77508.1"/>
    <property type="molecule type" value="Genomic_DNA"/>
</dbReference>
<organism evidence="1 2">
    <name type="scientific">Vibrio genomosp. F6 str. FF-238</name>
    <dbReference type="NCBI Taxonomy" id="1191298"/>
    <lineage>
        <taxon>Bacteria</taxon>
        <taxon>Pseudomonadati</taxon>
        <taxon>Pseudomonadota</taxon>
        <taxon>Gammaproteobacteria</taxon>
        <taxon>Vibrionales</taxon>
        <taxon>Vibrionaceae</taxon>
        <taxon>Vibrio</taxon>
    </lineage>
</organism>
<comment type="caution">
    <text evidence="1">The sequence shown here is derived from an EMBL/GenBank/DDBJ whole genome shotgun (WGS) entry which is preliminary data.</text>
</comment>
<protein>
    <recommendedName>
        <fullName evidence="3">Apea-like HEPN domain-containing protein</fullName>
    </recommendedName>
</protein>
<accession>A0A1E5D352</accession>